<evidence type="ECO:0000256" key="2">
    <source>
        <dbReference type="SAM" id="Phobius"/>
    </source>
</evidence>
<dbReference type="GO" id="GO:0038038">
    <property type="term" value="C:G protein-coupled receptor homodimeric complex"/>
    <property type="evidence" value="ECO:0007669"/>
    <property type="project" value="TreeGrafter"/>
</dbReference>
<feature type="compositionally biased region" description="Low complexity" evidence="1">
    <location>
        <begin position="332"/>
        <end position="343"/>
    </location>
</feature>
<dbReference type="EMBL" id="JAUEDM010000005">
    <property type="protein sequence ID" value="KAK3316946.1"/>
    <property type="molecule type" value="Genomic_DNA"/>
</dbReference>
<dbReference type="GO" id="GO:0004932">
    <property type="term" value="F:mating-type factor pheromone receptor activity"/>
    <property type="evidence" value="ECO:0007669"/>
    <property type="project" value="InterPro"/>
</dbReference>
<dbReference type="InterPro" id="IPR027458">
    <property type="entry name" value="STE2_TM1-TM2_sf"/>
</dbReference>
<dbReference type="Gene3D" id="1.10.287.920">
    <property type="entry name" value="Pheromone alpha factor receptor"/>
    <property type="match status" value="1"/>
</dbReference>
<organism evidence="3 4">
    <name type="scientific">Apodospora peruviana</name>
    <dbReference type="NCBI Taxonomy" id="516989"/>
    <lineage>
        <taxon>Eukaryota</taxon>
        <taxon>Fungi</taxon>
        <taxon>Dikarya</taxon>
        <taxon>Ascomycota</taxon>
        <taxon>Pezizomycotina</taxon>
        <taxon>Sordariomycetes</taxon>
        <taxon>Sordariomycetidae</taxon>
        <taxon>Sordariales</taxon>
        <taxon>Lasiosphaeriaceae</taxon>
        <taxon>Apodospora</taxon>
    </lineage>
</organism>
<feature type="transmembrane region" description="Helical" evidence="2">
    <location>
        <begin position="81"/>
        <end position="103"/>
    </location>
</feature>
<comment type="caution">
    <text evidence="3">The sequence shown here is derived from an EMBL/GenBank/DDBJ whole genome shotgun (WGS) entry which is preliminary data.</text>
</comment>
<keyword evidence="2" id="KW-1133">Transmembrane helix</keyword>
<evidence type="ECO:0000313" key="3">
    <source>
        <dbReference type="EMBL" id="KAK3316946.1"/>
    </source>
</evidence>
<dbReference type="InterPro" id="IPR000366">
    <property type="entry name" value="GPCR_STE2"/>
</dbReference>
<keyword evidence="3" id="KW-0675">Receptor</keyword>
<feature type="transmembrane region" description="Helical" evidence="2">
    <location>
        <begin position="204"/>
        <end position="225"/>
    </location>
</feature>
<feature type="region of interest" description="Disordered" evidence="1">
    <location>
        <begin position="303"/>
        <end position="352"/>
    </location>
</feature>
<feature type="transmembrane region" description="Helical" evidence="2">
    <location>
        <begin position="45"/>
        <end position="69"/>
    </location>
</feature>
<evidence type="ECO:0000313" key="4">
    <source>
        <dbReference type="Proteomes" id="UP001283341"/>
    </source>
</evidence>
<name>A0AAE0I1X7_9PEZI</name>
<dbReference type="AlphaFoldDB" id="A0AAE0I1X7"/>
<evidence type="ECO:0000256" key="1">
    <source>
        <dbReference type="SAM" id="MobiDB-lite"/>
    </source>
</evidence>
<keyword evidence="2" id="KW-0472">Membrane</keyword>
<feature type="transmembrane region" description="Helical" evidence="2">
    <location>
        <begin position="128"/>
        <end position="150"/>
    </location>
</feature>
<dbReference type="PANTHER" id="PTHR28009">
    <property type="entry name" value="PHEROMONE ALPHA FACTOR RECEPTOR"/>
    <property type="match status" value="1"/>
</dbReference>
<proteinExistence type="predicted"/>
<reference evidence="3" key="2">
    <citation type="submission" date="2023-06" db="EMBL/GenBank/DDBJ databases">
        <authorList>
            <consortium name="Lawrence Berkeley National Laboratory"/>
            <person name="Haridas S."/>
            <person name="Hensen N."/>
            <person name="Bonometti L."/>
            <person name="Westerberg I."/>
            <person name="Brannstrom I.O."/>
            <person name="Guillou S."/>
            <person name="Cros-Aarteil S."/>
            <person name="Calhoun S."/>
            <person name="Kuo A."/>
            <person name="Mondo S."/>
            <person name="Pangilinan J."/>
            <person name="Riley R."/>
            <person name="Labutti K."/>
            <person name="Andreopoulos B."/>
            <person name="Lipzen A."/>
            <person name="Chen C."/>
            <person name="Yanf M."/>
            <person name="Daum C."/>
            <person name="Ng V."/>
            <person name="Clum A."/>
            <person name="Steindorff A."/>
            <person name="Ohm R."/>
            <person name="Martin F."/>
            <person name="Silar P."/>
            <person name="Natvig D."/>
            <person name="Lalanne C."/>
            <person name="Gautier V."/>
            <person name="Ament-Velasquez S.L."/>
            <person name="Kruys A."/>
            <person name="Hutchinson M.I."/>
            <person name="Powell A.J."/>
            <person name="Barry K."/>
            <person name="Miller A.N."/>
            <person name="Grigoriev I.V."/>
            <person name="Debuchy R."/>
            <person name="Gladieux P."/>
            <person name="Thoren M.H."/>
            <person name="Johannesson H."/>
        </authorList>
    </citation>
    <scope>NUCLEOTIDE SEQUENCE</scope>
    <source>
        <strain evidence="3">CBS 118394</strain>
    </source>
</reference>
<gene>
    <name evidence="3" type="ORF">B0H66DRAFT_593033</name>
</gene>
<feature type="transmembrane region" description="Helical" evidence="2">
    <location>
        <begin position="245"/>
        <end position="267"/>
    </location>
</feature>
<dbReference type="Pfam" id="PF02116">
    <property type="entry name" value="STE2"/>
    <property type="match status" value="1"/>
</dbReference>
<dbReference type="PANTHER" id="PTHR28009:SF1">
    <property type="entry name" value="PHEROMONE ALPHA FACTOR RECEPTOR"/>
    <property type="match status" value="1"/>
</dbReference>
<feature type="compositionally biased region" description="Polar residues" evidence="1">
    <location>
        <begin position="307"/>
        <end position="316"/>
    </location>
</feature>
<sequence>MASNDTTRSGGGSFDPLQQILNVTGPDGSLIPVSMSAVDEYYHQAFSAAINFGCQIGATLIMLVIMLVMTPKNRFNRLPTVISIAALVVNFVRMILISLYYVYKLNSFYVAFVGDAQFVPRSDWDASVAATALSLPVTILIELALIVQAWSMLRLWPTLYKVVVTGLSLVIVVTTIAFSFACTVNQIQWIMYRVATLDWLRETYIILLTASTSWFCFLFIARLVAHMWESRSILPSLNVLNAMDVLVITNGLLMVIPVIFAILQFIASVDFGAGSLAQTSVIIVLPLGTLVAQRLANPTVFSHPLGDNSNPSSSHVGTGGSRSSKRPLLMMSGSHVSRSSSHPTSHHQLSRPTATAVPNSYCGFQPGQVLAASNCNTESNSNRTVPGVMAEACYEKPGSHHFDPELARIEDLESGMMGVRVDCRIECTEERIANDDLMTMASGHGRQAS</sequence>
<accession>A0AAE0I1X7</accession>
<dbReference type="PRINTS" id="PR00250">
    <property type="entry name" value="GPCRSTE2"/>
</dbReference>
<dbReference type="CDD" id="cd14939">
    <property type="entry name" value="7tmD_STE2"/>
    <property type="match status" value="1"/>
</dbReference>
<dbReference type="Proteomes" id="UP001283341">
    <property type="component" value="Unassembled WGS sequence"/>
</dbReference>
<reference evidence="3" key="1">
    <citation type="journal article" date="2023" name="Mol. Phylogenet. Evol.">
        <title>Genome-scale phylogeny and comparative genomics of the fungal order Sordariales.</title>
        <authorList>
            <person name="Hensen N."/>
            <person name="Bonometti L."/>
            <person name="Westerberg I."/>
            <person name="Brannstrom I.O."/>
            <person name="Guillou S."/>
            <person name="Cros-Aarteil S."/>
            <person name="Calhoun S."/>
            <person name="Haridas S."/>
            <person name="Kuo A."/>
            <person name="Mondo S."/>
            <person name="Pangilinan J."/>
            <person name="Riley R."/>
            <person name="LaButti K."/>
            <person name="Andreopoulos B."/>
            <person name="Lipzen A."/>
            <person name="Chen C."/>
            <person name="Yan M."/>
            <person name="Daum C."/>
            <person name="Ng V."/>
            <person name="Clum A."/>
            <person name="Steindorff A."/>
            <person name="Ohm R.A."/>
            <person name="Martin F."/>
            <person name="Silar P."/>
            <person name="Natvig D.O."/>
            <person name="Lalanne C."/>
            <person name="Gautier V."/>
            <person name="Ament-Velasquez S.L."/>
            <person name="Kruys A."/>
            <person name="Hutchinson M.I."/>
            <person name="Powell A.J."/>
            <person name="Barry K."/>
            <person name="Miller A.N."/>
            <person name="Grigoriev I.V."/>
            <person name="Debuchy R."/>
            <person name="Gladieux P."/>
            <person name="Hiltunen Thoren M."/>
            <person name="Johannesson H."/>
        </authorList>
    </citation>
    <scope>NUCLEOTIDE SEQUENCE</scope>
    <source>
        <strain evidence="3">CBS 118394</strain>
    </source>
</reference>
<protein>
    <submittedName>
        <fullName evidence="3">Pheromone receptor</fullName>
    </submittedName>
</protein>
<feature type="transmembrane region" description="Helical" evidence="2">
    <location>
        <begin position="162"/>
        <end position="192"/>
    </location>
</feature>
<dbReference type="GO" id="GO:0000750">
    <property type="term" value="P:pheromone-dependent signal transduction involved in conjugation with cellular fusion"/>
    <property type="evidence" value="ECO:0007669"/>
    <property type="project" value="TreeGrafter"/>
</dbReference>
<keyword evidence="4" id="KW-1185">Reference proteome</keyword>
<keyword evidence="2" id="KW-0812">Transmembrane</keyword>